<keyword evidence="3" id="KW-1185">Reference proteome</keyword>
<sequence>MDPNIATNLKWGWISSGNDRGTSDILWSSLSTIYLCTWTCLCLNFPRPGEDGSLRFIVYKFRWQLFAIFFPEVLVATAAEQWLSAYQSVRIFRDMGYMQWTVRHGFFADMGGIRVQPPDTQSFPVDSHQLSFLVQKNYIAMPHISQEDIKSIDKADGFARLITLIQIAWFSLQCIGRGIQHIGLSPLELTTLAFILCTLHDYFFWYYKPLDPLRPEILQMDISIAEINEKEEAREQYTFTPLDFVSSPPDAKSLITPFWFGIGVVFDHGKDKHPKPRQTFPNTRILPAEGITWSMMWYCLFFQIIYFGLHLSVGWLLAFPSRPEWYLWTIANFADLGLITVYCIALPLGTYFAPWIGRTIFGVEGATSILEVAEMLPYWAKLAVHGPFVLAYIGARLIVLTESLITLRALPAQLYLDVNWSNFLPHI</sequence>
<dbReference type="Proteomes" id="UP000184330">
    <property type="component" value="Unassembled WGS sequence"/>
</dbReference>
<accession>A0A1L7XR47</accession>
<gene>
    <name evidence="2" type="ORF">PAC_17425</name>
</gene>
<keyword evidence="1" id="KW-0812">Transmembrane</keyword>
<feature type="transmembrane region" description="Helical" evidence="1">
    <location>
        <begin position="378"/>
        <end position="399"/>
    </location>
</feature>
<evidence type="ECO:0000256" key="1">
    <source>
        <dbReference type="SAM" id="Phobius"/>
    </source>
</evidence>
<protein>
    <submittedName>
        <fullName evidence="2">Uncharacterized protein</fullName>
    </submittedName>
</protein>
<dbReference type="PANTHER" id="PTHR35043">
    <property type="entry name" value="TRANSCRIPTION FACTOR DOMAIN-CONTAINING PROTEIN"/>
    <property type="match status" value="1"/>
</dbReference>
<dbReference type="OrthoDB" id="3061561at2759"/>
<organism evidence="2 3">
    <name type="scientific">Phialocephala subalpina</name>
    <dbReference type="NCBI Taxonomy" id="576137"/>
    <lineage>
        <taxon>Eukaryota</taxon>
        <taxon>Fungi</taxon>
        <taxon>Dikarya</taxon>
        <taxon>Ascomycota</taxon>
        <taxon>Pezizomycotina</taxon>
        <taxon>Leotiomycetes</taxon>
        <taxon>Helotiales</taxon>
        <taxon>Mollisiaceae</taxon>
        <taxon>Phialocephala</taxon>
        <taxon>Phialocephala fortinii species complex</taxon>
    </lineage>
</organism>
<keyword evidence="1" id="KW-0472">Membrane</keyword>
<dbReference type="PANTHER" id="PTHR35043:SF8">
    <property type="entry name" value="DUF4220 DOMAIN-CONTAINING PROTEIN"/>
    <property type="match status" value="1"/>
</dbReference>
<reference evidence="2 3" key="1">
    <citation type="submission" date="2016-03" db="EMBL/GenBank/DDBJ databases">
        <authorList>
            <person name="Ploux O."/>
        </authorList>
    </citation>
    <scope>NUCLEOTIDE SEQUENCE [LARGE SCALE GENOMIC DNA]</scope>
    <source>
        <strain evidence="2 3">UAMH 11012</strain>
    </source>
</reference>
<dbReference type="EMBL" id="FJOG01000044">
    <property type="protein sequence ID" value="CZR67526.1"/>
    <property type="molecule type" value="Genomic_DNA"/>
</dbReference>
<evidence type="ECO:0000313" key="3">
    <source>
        <dbReference type="Proteomes" id="UP000184330"/>
    </source>
</evidence>
<dbReference type="AlphaFoldDB" id="A0A1L7XR47"/>
<evidence type="ECO:0000313" key="2">
    <source>
        <dbReference type="EMBL" id="CZR67526.1"/>
    </source>
</evidence>
<feature type="transmembrane region" description="Helical" evidence="1">
    <location>
        <begin position="295"/>
        <end position="318"/>
    </location>
</feature>
<proteinExistence type="predicted"/>
<name>A0A1L7XR47_9HELO</name>
<keyword evidence="1" id="KW-1133">Transmembrane helix</keyword>
<feature type="transmembrane region" description="Helical" evidence="1">
    <location>
        <begin position="325"/>
        <end position="348"/>
    </location>
</feature>